<keyword evidence="5 7" id="KW-0472">Membrane</keyword>
<feature type="transmembrane region" description="Helical" evidence="7">
    <location>
        <begin position="20"/>
        <end position="44"/>
    </location>
</feature>
<dbReference type="InterPro" id="IPR015927">
    <property type="entry name" value="Peptidase_S24_S26A/B/C"/>
</dbReference>
<feature type="domain" description="Peptidase S24/S26A/S26B/S26C" evidence="8">
    <location>
        <begin position="40"/>
        <end position="122"/>
    </location>
</feature>
<dbReference type="Pfam" id="PF00717">
    <property type="entry name" value="Peptidase_S24"/>
    <property type="match status" value="1"/>
</dbReference>
<dbReference type="GO" id="GO:0004252">
    <property type="term" value="F:serine-type endopeptidase activity"/>
    <property type="evidence" value="ECO:0007669"/>
    <property type="project" value="UniProtKB-UniRule"/>
</dbReference>
<keyword evidence="3 7" id="KW-0812">Transmembrane</keyword>
<dbReference type="PANTHER" id="PTHR10806">
    <property type="entry name" value="SIGNAL PEPTIDASE COMPLEX CATALYTIC SUBUNIT SEC11"/>
    <property type="match status" value="1"/>
</dbReference>
<dbReference type="InterPro" id="IPR019533">
    <property type="entry name" value="Peptidase_S26"/>
</dbReference>
<evidence type="ECO:0000256" key="4">
    <source>
        <dbReference type="ARBA" id="ARBA00022989"/>
    </source>
</evidence>
<dbReference type="PRINTS" id="PR00728">
    <property type="entry name" value="SIGNALPTASE"/>
</dbReference>
<evidence type="ECO:0000256" key="5">
    <source>
        <dbReference type="ARBA" id="ARBA00023136"/>
    </source>
</evidence>
<reference evidence="9 10" key="1">
    <citation type="journal article" date="2018" name="Nat. Biotechnol.">
        <title>A standardized bacterial taxonomy based on genome phylogeny substantially revises the tree of life.</title>
        <authorList>
            <person name="Parks D.H."/>
            <person name="Chuvochina M."/>
            <person name="Waite D.W."/>
            <person name="Rinke C."/>
            <person name="Skarshewski A."/>
            <person name="Chaumeil P.A."/>
            <person name="Hugenholtz P."/>
        </authorList>
    </citation>
    <scope>NUCLEOTIDE SEQUENCE [LARGE SCALE GENOMIC DNA]</scope>
    <source>
        <strain evidence="9">UBA12021</strain>
    </source>
</reference>
<accession>A0A656PMU6</accession>
<evidence type="ECO:0000313" key="10">
    <source>
        <dbReference type="Proteomes" id="UP000262056"/>
    </source>
</evidence>
<protein>
    <recommendedName>
        <fullName evidence="6">Signal peptidase I</fullName>
        <ecNumber evidence="6">3.4.21.89</ecNumber>
    </recommendedName>
</protein>
<dbReference type="AlphaFoldDB" id="A0A656PMU6"/>
<comment type="subcellular location">
    <subcellularLocation>
        <location evidence="1">Endomembrane system</location>
    </subcellularLocation>
</comment>
<gene>
    <name evidence="9" type="ORF">DIU24_01305</name>
</gene>
<evidence type="ECO:0000256" key="3">
    <source>
        <dbReference type="ARBA" id="ARBA00022692"/>
    </source>
</evidence>
<name>A0A656PMU6_UNCKA</name>
<evidence type="ECO:0000256" key="2">
    <source>
        <dbReference type="ARBA" id="ARBA00022670"/>
    </source>
</evidence>
<keyword evidence="4 7" id="KW-1133">Transmembrane helix</keyword>
<evidence type="ECO:0000259" key="8">
    <source>
        <dbReference type="Pfam" id="PF00717"/>
    </source>
</evidence>
<evidence type="ECO:0000313" key="9">
    <source>
        <dbReference type="EMBL" id="HCQ40332.1"/>
    </source>
</evidence>
<dbReference type="EC" id="3.4.21.89" evidence="6"/>
<dbReference type="GO" id="GO:0012505">
    <property type="term" value="C:endomembrane system"/>
    <property type="evidence" value="ECO:0007669"/>
    <property type="project" value="UniProtKB-SubCell"/>
</dbReference>
<evidence type="ECO:0000256" key="6">
    <source>
        <dbReference type="NCBIfam" id="TIGR02228"/>
    </source>
</evidence>
<evidence type="ECO:0000256" key="7">
    <source>
        <dbReference type="SAM" id="Phobius"/>
    </source>
</evidence>
<dbReference type="GO" id="GO:0009003">
    <property type="term" value="F:signal peptidase activity"/>
    <property type="evidence" value="ECO:0007669"/>
    <property type="project" value="UniProtKB-EC"/>
</dbReference>
<dbReference type="EMBL" id="DQFB01000003">
    <property type="protein sequence ID" value="HCQ40332.1"/>
    <property type="molecule type" value="Genomic_DNA"/>
</dbReference>
<dbReference type="SUPFAM" id="SSF51306">
    <property type="entry name" value="LexA/Signal peptidase"/>
    <property type="match status" value="1"/>
</dbReference>
<comment type="caution">
    <text evidence="9">The sequence shown here is derived from an EMBL/GenBank/DDBJ whole genome shotgun (WGS) entry which is preliminary data.</text>
</comment>
<dbReference type="CDD" id="cd06530">
    <property type="entry name" value="S26_SPase_I"/>
    <property type="match status" value="1"/>
</dbReference>
<dbReference type="PANTHER" id="PTHR10806:SF6">
    <property type="entry name" value="SIGNAL PEPTIDASE COMPLEX CATALYTIC SUBUNIT SEC11"/>
    <property type="match status" value="1"/>
</dbReference>
<dbReference type="GO" id="GO:0016020">
    <property type="term" value="C:membrane"/>
    <property type="evidence" value="ECO:0007669"/>
    <property type="project" value="UniProtKB-UniRule"/>
</dbReference>
<dbReference type="GO" id="GO:0006465">
    <property type="term" value="P:signal peptide processing"/>
    <property type="evidence" value="ECO:0007669"/>
    <property type="project" value="UniProtKB-UniRule"/>
</dbReference>
<keyword evidence="2" id="KW-0645">Protease</keyword>
<sequence>MRADVAVATRGFGGNTTDRYYLIILIFLLAGTAKLAGVSMFYVVTGSMRPVAGKGDVVITVPVRKIKSGDIVSFRQNGVTVTHRVIGIQKSLSGVLLITKGDNNEHEDPFPVSEKEILGKVVFIIPSGYIYNGKYIPVLYWLLGYTFGLLVHRIRVQKAGQV</sequence>
<proteinExistence type="predicted"/>
<dbReference type="NCBIfam" id="TIGR02228">
    <property type="entry name" value="sigpep_I_arch"/>
    <property type="match status" value="1"/>
</dbReference>
<organism evidence="9 10">
    <name type="scientific">candidate division WWE3 bacterium</name>
    <dbReference type="NCBI Taxonomy" id="2053526"/>
    <lineage>
        <taxon>Bacteria</taxon>
        <taxon>Katanobacteria</taxon>
    </lineage>
</organism>
<dbReference type="Proteomes" id="UP000262056">
    <property type="component" value="Unassembled WGS sequence"/>
</dbReference>
<evidence type="ECO:0000256" key="1">
    <source>
        <dbReference type="ARBA" id="ARBA00004308"/>
    </source>
</evidence>
<dbReference type="Gene3D" id="2.10.109.10">
    <property type="entry name" value="Umud Fragment, subunit A"/>
    <property type="match status" value="1"/>
</dbReference>
<dbReference type="InterPro" id="IPR036286">
    <property type="entry name" value="LexA/Signal_pep-like_sf"/>
</dbReference>
<dbReference type="InterPro" id="IPR001733">
    <property type="entry name" value="Peptidase_S26B"/>
</dbReference>
<keyword evidence="2" id="KW-0378">Hydrolase</keyword>